<dbReference type="AlphaFoldDB" id="A0A3L6FRQ8"/>
<comment type="caution">
    <text evidence="1">The sequence shown here is derived from an EMBL/GenBank/DDBJ whole genome shotgun (WGS) entry which is preliminary data.</text>
</comment>
<protein>
    <submittedName>
        <fullName evidence="1">Uncharacterized protein</fullName>
    </submittedName>
</protein>
<accession>A0A3L6FRQ8</accession>
<dbReference type="EMBL" id="NCVQ01000003">
    <property type="protein sequence ID" value="PWZ37171.1"/>
    <property type="molecule type" value="Genomic_DNA"/>
</dbReference>
<sequence length="84" mass="8891">MEVETDDTVAPVAMAVEMECVVALAPLAPPPPHAEALLRCPRTTGAGEALLELEHADRIGAAGGEQRSARRTAGLTYMYMVTEI</sequence>
<organism evidence="1">
    <name type="scientific">Zea mays</name>
    <name type="common">Maize</name>
    <dbReference type="NCBI Taxonomy" id="4577"/>
    <lineage>
        <taxon>Eukaryota</taxon>
        <taxon>Viridiplantae</taxon>
        <taxon>Streptophyta</taxon>
        <taxon>Embryophyta</taxon>
        <taxon>Tracheophyta</taxon>
        <taxon>Spermatophyta</taxon>
        <taxon>Magnoliopsida</taxon>
        <taxon>Liliopsida</taxon>
        <taxon>Poales</taxon>
        <taxon>Poaceae</taxon>
        <taxon>PACMAD clade</taxon>
        <taxon>Panicoideae</taxon>
        <taxon>Andropogonodae</taxon>
        <taxon>Andropogoneae</taxon>
        <taxon>Tripsacinae</taxon>
        <taxon>Zea</taxon>
    </lineage>
</organism>
<dbReference type="Proteomes" id="UP000251960">
    <property type="component" value="Chromosome 2"/>
</dbReference>
<reference evidence="1" key="1">
    <citation type="journal article" date="2018" name="Nat. Genet.">
        <title>Extensive intraspecific gene order and gene structural variations between Mo17 and other maize genomes.</title>
        <authorList>
            <person name="Sun S."/>
            <person name="Zhou Y."/>
            <person name="Chen J."/>
            <person name="Shi J."/>
            <person name="Zhao H."/>
            <person name="Zhao H."/>
            <person name="Song W."/>
            <person name="Zhang M."/>
            <person name="Cui Y."/>
            <person name="Dong X."/>
            <person name="Liu H."/>
            <person name="Ma X."/>
            <person name="Jiao Y."/>
            <person name="Wang B."/>
            <person name="Wei X."/>
            <person name="Stein J.C."/>
            <person name="Glaubitz J.C."/>
            <person name="Lu F."/>
            <person name="Yu G."/>
            <person name="Liang C."/>
            <person name="Fengler K."/>
            <person name="Li B."/>
            <person name="Rafalski A."/>
            <person name="Schnable P.S."/>
            <person name="Ware D.H."/>
            <person name="Buckler E.S."/>
            <person name="Lai J."/>
        </authorList>
    </citation>
    <scope>NUCLEOTIDE SEQUENCE [LARGE SCALE GENOMIC DNA]</scope>
    <source>
        <tissue evidence="1">Seedling</tissue>
    </source>
</reference>
<name>A0A3L6FRQ8_MAIZE</name>
<proteinExistence type="predicted"/>
<gene>
    <name evidence="1" type="ORF">Zm00014a_044229</name>
</gene>
<evidence type="ECO:0000313" key="1">
    <source>
        <dbReference type="EMBL" id="PWZ37171.1"/>
    </source>
</evidence>